<dbReference type="OrthoDB" id="9813777at2"/>
<evidence type="ECO:0000313" key="6">
    <source>
        <dbReference type="EMBL" id="SFS57236.1"/>
    </source>
</evidence>
<dbReference type="STRING" id="311180.SAMN04488050_102462"/>
<evidence type="ECO:0000256" key="3">
    <source>
        <dbReference type="ARBA" id="ARBA00022729"/>
    </source>
</evidence>
<accession>A0A1I6QXR1</accession>
<reference evidence="7" key="1">
    <citation type="submission" date="2016-10" db="EMBL/GenBank/DDBJ databases">
        <authorList>
            <person name="Varghese N."/>
            <person name="Submissions S."/>
        </authorList>
    </citation>
    <scope>NUCLEOTIDE SEQUENCE [LARGE SCALE GENOMIC DNA]</scope>
    <source>
        <strain evidence="7">DSM 26894</strain>
    </source>
</reference>
<feature type="signal peptide" evidence="5">
    <location>
        <begin position="1"/>
        <end position="24"/>
    </location>
</feature>
<evidence type="ECO:0000256" key="1">
    <source>
        <dbReference type="ARBA" id="ARBA00004418"/>
    </source>
</evidence>
<evidence type="ECO:0000256" key="2">
    <source>
        <dbReference type="ARBA" id="ARBA00022448"/>
    </source>
</evidence>
<keyword evidence="2" id="KW-0813">Transport</keyword>
<dbReference type="GO" id="GO:0015846">
    <property type="term" value="P:polyamine transport"/>
    <property type="evidence" value="ECO:0007669"/>
    <property type="project" value="InterPro"/>
</dbReference>
<evidence type="ECO:0000256" key="5">
    <source>
        <dbReference type="SAM" id="SignalP"/>
    </source>
</evidence>
<dbReference type="PANTHER" id="PTHR30222:SF18">
    <property type="entry name" value="BIFUNCTIONAL POLYHYDROXYBUTYRATE SYNTHASE _ ABC TRANSPORTER PERIPLASMIC BINDING PROTEIN-RELATED"/>
    <property type="match status" value="1"/>
</dbReference>
<dbReference type="SUPFAM" id="SSF53850">
    <property type="entry name" value="Periplasmic binding protein-like II"/>
    <property type="match status" value="1"/>
</dbReference>
<sequence length="385" mass="41930">MTNRFITAAVSAITAASLATSAVAQMTEIGEGEGALSIVAWAGYIERGETDAAFDWVTKFEEATSCKVSVKTANTSDEMVALMNEGGFDLVTASGDASLRMIAGKRVQPINVGLIPSWSTVDDRLKEAPWHYVNGEHYGTPYMWGPNVLMYNTEAFPEAPTSWNVVFEETTLADGSSNKGRVQAYDGPIHIADAANYLMAHQPELGITDPYELTAEQYAAALDLLRGQRELVSRYWHDAFIQIDDFKNEGMVASGSWPFQVNLLQADGVPVASVIPEEGATGWADTTMLHAEAEHPNCAYMWMEHTLSSNLQSDLSVWFGAVPSVPAACSDGSGMQTQEGCDANGLAQFDKIKFWKTPVANCESQDECVPYYRWVSDYIGVIGGR</sequence>
<organism evidence="6 7">
    <name type="scientific">Alloyangia pacifica</name>
    <dbReference type="NCBI Taxonomy" id="311180"/>
    <lineage>
        <taxon>Bacteria</taxon>
        <taxon>Pseudomonadati</taxon>
        <taxon>Pseudomonadota</taxon>
        <taxon>Alphaproteobacteria</taxon>
        <taxon>Rhodobacterales</taxon>
        <taxon>Roseobacteraceae</taxon>
        <taxon>Alloyangia</taxon>
    </lineage>
</organism>
<dbReference type="Gene3D" id="3.40.190.10">
    <property type="entry name" value="Periplasmic binding protein-like II"/>
    <property type="match status" value="2"/>
</dbReference>
<gene>
    <name evidence="6" type="ORF">SAMN04488050_102462</name>
</gene>
<keyword evidence="4" id="KW-0574">Periplasm</keyword>
<dbReference type="CDD" id="cd13588">
    <property type="entry name" value="PBP2_polyamine_1"/>
    <property type="match status" value="1"/>
</dbReference>
<dbReference type="EMBL" id="FOZW01000002">
    <property type="protein sequence ID" value="SFS57236.1"/>
    <property type="molecule type" value="Genomic_DNA"/>
</dbReference>
<dbReference type="RefSeq" id="WP_092420141.1">
    <property type="nucleotide sequence ID" value="NZ_FNCL01000001.1"/>
</dbReference>
<protein>
    <submittedName>
        <fullName evidence="6">Putative spermidine/putrescine transport system substrate-binding protein</fullName>
    </submittedName>
</protein>
<keyword evidence="7" id="KW-1185">Reference proteome</keyword>
<dbReference type="PRINTS" id="PR00909">
    <property type="entry name" value="SPERMDNBNDNG"/>
</dbReference>
<feature type="chain" id="PRO_5011728448" evidence="5">
    <location>
        <begin position="25"/>
        <end position="385"/>
    </location>
</feature>
<dbReference type="InterPro" id="IPR006059">
    <property type="entry name" value="SBP"/>
</dbReference>
<dbReference type="InterPro" id="IPR001188">
    <property type="entry name" value="Sperm_putr-bd"/>
</dbReference>
<dbReference type="Pfam" id="PF13416">
    <property type="entry name" value="SBP_bac_8"/>
    <property type="match status" value="1"/>
</dbReference>
<dbReference type="GO" id="GO:0042597">
    <property type="term" value="C:periplasmic space"/>
    <property type="evidence" value="ECO:0007669"/>
    <property type="project" value="UniProtKB-SubCell"/>
</dbReference>
<evidence type="ECO:0000313" key="7">
    <source>
        <dbReference type="Proteomes" id="UP000199392"/>
    </source>
</evidence>
<keyword evidence="3 5" id="KW-0732">Signal</keyword>
<proteinExistence type="predicted"/>
<dbReference type="AlphaFoldDB" id="A0A1I6QXR1"/>
<dbReference type="GO" id="GO:0019808">
    <property type="term" value="F:polyamine binding"/>
    <property type="evidence" value="ECO:0007669"/>
    <property type="project" value="InterPro"/>
</dbReference>
<name>A0A1I6QXR1_9RHOB</name>
<comment type="subcellular location">
    <subcellularLocation>
        <location evidence="1">Periplasm</location>
    </subcellularLocation>
</comment>
<evidence type="ECO:0000256" key="4">
    <source>
        <dbReference type="ARBA" id="ARBA00022764"/>
    </source>
</evidence>
<dbReference type="PANTHER" id="PTHR30222">
    <property type="entry name" value="SPERMIDINE/PUTRESCINE-BINDING PERIPLASMIC PROTEIN"/>
    <property type="match status" value="1"/>
</dbReference>
<dbReference type="Proteomes" id="UP000199392">
    <property type="component" value="Unassembled WGS sequence"/>
</dbReference>